<dbReference type="FunFam" id="1.25.40.470:FF:000002">
    <property type="entry name" value="Coatomer subunit alpha"/>
    <property type="match status" value="1"/>
</dbReference>
<dbReference type="InterPro" id="IPR056176">
    <property type="entry name" value="TPR_COPA_B"/>
</dbReference>
<dbReference type="AlphaFoldDB" id="A0A1Y2I1F0"/>
<dbReference type="GO" id="GO:0006886">
    <property type="term" value="P:intracellular protein transport"/>
    <property type="evidence" value="ECO:0007669"/>
    <property type="project" value="UniProtKB-UniRule"/>
</dbReference>
<dbReference type="GO" id="GO:0005198">
    <property type="term" value="F:structural molecule activity"/>
    <property type="evidence" value="ECO:0007669"/>
    <property type="project" value="InterPro"/>
</dbReference>
<keyword evidence="4 11" id="KW-0853">WD repeat</keyword>
<dbReference type="SMART" id="SM00320">
    <property type="entry name" value="WD40"/>
    <property type="match status" value="7"/>
</dbReference>
<dbReference type="InterPro" id="IPR015943">
    <property type="entry name" value="WD40/YVTN_repeat-like_dom_sf"/>
</dbReference>
<dbReference type="GO" id="GO:0006890">
    <property type="term" value="P:retrograde vesicle-mediated transport, Golgi to endoplasmic reticulum"/>
    <property type="evidence" value="ECO:0007669"/>
    <property type="project" value="TreeGrafter"/>
</dbReference>
<dbReference type="Pfam" id="PF23953">
    <property type="entry name" value="TPR_COPA_B"/>
    <property type="match status" value="1"/>
</dbReference>
<dbReference type="InterPro" id="IPR006692">
    <property type="entry name" value="Beta-prop_COPA/B_2nd"/>
</dbReference>
<keyword evidence="2 10" id="KW-0813">Transport</keyword>
<name>A0A1Y2I1F0_9FUNG</name>
<dbReference type="FunFam" id="2.130.10.10:FF:000010">
    <property type="entry name" value="Coatomer subunit alpha"/>
    <property type="match status" value="1"/>
</dbReference>
<dbReference type="PROSITE" id="PS50082">
    <property type="entry name" value="WD_REPEATS_2"/>
    <property type="match status" value="6"/>
</dbReference>
<evidence type="ECO:0000313" key="16">
    <source>
        <dbReference type="Proteomes" id="UP000193411"/>
    </source>
</evidence>
<dbReference type="Gene3D" id="2.130.10.10">
    <property type="entry name" value="YVTN repeat-like/Quinoprotein amine dehydrogenase"/>
    <property type="match status" value="1"/>
</dbReference>
<evidence type="ECO:0000256" key="4">
    <source>
        <dbReference type="ARBA" id="ARBA00022574"/>
    </source>
</evidence>
<protein>
    <recommendedName>
        <fullName evidence="10">Coatomer subunit alpha</fullName>
    </recommendedName>
</protein>
<feature type="repeat" description="WD" evidence="11">
    <location>
        <begin position="264"/>
        <end position="305"/>
    </location>
</feature>
<dbReference type="STRING" id="765915.A0A1Y2I1F0"/>
<evidence type="ECO:0000256" key="8">
    <source>
        <dbReference type="ARBA" id="ARBA00023034"/>
    </source>
</evidence>
<dbReference type="Pfam" id="PF04053">
    <property type="entry name" value="B-prop_COPA_B_2nd"/>
    <property type="match status" value="1"/>
</dbReference>
<dbReference type="SUPFAM" id="SSF50978">
    <property type="entry name" value="WD40 repeat-like"/>
    <property type="match status" value="1"/>
</dbReference>
<accession>A0A1Y2I1F0</accession>
<evidence type="ECO:0000256" key="3">
    <source>
        <dbReference type="ARBA" id="ARBA00022490"/>
    </source>
</evidence>
<dbReference type="CDD" id="cd00200">
    <property type="entry name" value="WD40"/>
    <property type="match status" value="1"/>
</dbReference>
<dbReference type="InterPro" id="IPR016391">
    <property type="entry name" value="Coatomer_asu"/>
</dbReference>
<dbReference type="InterPro" id="IPR020472">
    <property type="entry name" value="WD40_PAC1"/>
</dbReference>
<dbReference type="GO" id="GO:0006891">
    <property type="term" value="P:intra-Golgi vesicle-mediated transport"/>
    <property type="evidence" value="ECO:0007669"/>
    <property type="project" value="TreeGrafter"/>
</dbReference>
<feature type="repeat" description="WD" evidence="11">
    <location>
        <begin position="5"/>
        <end position="46"/>
    </location>
</feature>
<keyword evidence="7 10" id="KW-0653">Protein transport</keyword>
<dbReference type="InterPro" id="IPR019775">
    <property type="entry name" value="WD40_repeat_CS"/>
</dbReference>
<feature type="repeat" description="WD" evidence="11">
    <location>
        <begin position="87"/>
        <end position="128"/>
    </location>
</feature>
<comment type="function">
    <text evidence="10">The coatomer is a cytosolic protein complex that binds to dilysine motifs and reversibly associates with Golgi non-clathrin-coated vesicles, which further mediate biosynthetic protein transport from the ER, via the Golgi up to the trans Golgi network.</text>
</comment>
<feature type="repeat" description="WD" evidence="11">
    <location>
        <begin position="129"/>
        <end position="158"/>
    </location>
</feature>
<evidence type="ECO:0000256" key="1">
    <source>
        <dbReference type="ARBA" id="ARBA00004255"/>
    </source>
</evidence>
<keyword evidence="5" id="KW-0677">Repeat</keyword>
<dbReference type="PROSITE" id="PS50294">
    <property type="entry name" value="WD_REPEATS_REGION"/>
    <property type="match status" value="4"/>
</dbReference>
<comment type="subunit">
    <text evidence="10">Oligomeric complex that consists of at least the alpha, beta, beta', gamma, delta, epsilon and zeta subunits.</text>
</comment>
<proteinExistence type="predicted"/>
<dbReference type="GO" id="GO:0030126">
    <property type="term" value="C:COPI vesicle coat"/>
    <property type="evidence" value="ECO:0007669"/>
    <property type="project" value="UniProtKB-UniRule"/>
</dbReference>
<dbReference type="InterPro" id="IPR047312">
    <property type="entry name" value="Coatomer_alpha_WD-assoc_reg"/>
</dbReference>
<comment type="subcellular location">
    <subcellularLocation>
        <location evidence="10">Cytoplasm</location>
    </subcellularLocation>
    <subcellularLocation>
        <location evidence="1 10">Golgi apparatus membrane</location>
        <topology evidence="1 10">Peripheral membrane protein</topology>
        <orientation evidence="1">Cytoplasmic side</orientation>
    </subcellularLocation>
</comment>
<sequence>MLTKFESKSNRVKGLAFHPKRPWILASLHNGSIQWWDYRMGTLLDRFDEHEVRAVAFHPSQPLFVSGGDDYKLRVWNHKQRRCLFTLHGHLDFVRTVQFHHEAPWIVSASDDYTIRIWNWQSRSCLAVLTGHHHYVMSAFFHPSEDLIVSASYDFTIRARAGAIGMGGMGMGGMNQQAGGMSAFNAPGGPLGGRSGPDTNNPGTGADLFGTSDAVVKYVLEGHDKCVNWAQFHPTLPLIVSGGDDRQIKIWRMSETKAWEVDTFRGHFNNVSATLFHPRAELILSAAEDKTIRVWDMSKRVVAQTFRREHDRFWVLVAHPHINLFAAGHDSGLIVFKLERERPAMHLHQTSLVYVKDKHLCTYDIATGAEASGALVKRGSGVQPSPRTLSYNPTERLAAVTVAVPGTQGNDGAMVQVYSMDRGQEEPIKLSGHAAVFVARNRLAVLDKAAGVINLYDTRGTKLKDMRLANGATEMFYAGIGKVLVSTGTAVELWDVQQGVQVGELGNVNNVKYAVFSADMTQVALLSKHVITLANAHTLQQLAVVHETIRVKSAVFDGAVLVYTTLNHIKYALPNGDNGILCTLDHPLYLVHVAGDHVLALSRDQKMLKLRVDGTEYRFKLALILREYNQVLHIIQNANLLGQSIIAYLQKKGYPDVALHFVQDPATRLDLALECGQLDAALAAAESLASASSGPTASSSAAWTRLAKAATRQGNVLLAELAMQKVKNLAGLSLLYLVTGQQEKLAKMLAIAQHRGDAMAQMHNAVLLGSVEDRARVLAEAGLTSLAWLTCQTHGLTGVNVADVQGAVNKVRGDKEPELLNWPVVETNQGYFAASSGVPVDPAVAQVASAAAATMAAGGAAAASAATADDVWGGAAANASEQQPADEADWGFDLDIPTVPVAGNTPGAISGSVSPTAGAASSTASDLTAALSSLPAPGPNKKSSWIRSGANVRALDHIVAGSFDTAMAVLSRTTGISHFAALRPAFLTAHAAAAAHLPTGTGGSLEVAVSRNWADTSDPLKSQAVVPVTVESVLGGLAAEAGKLTMQATRVPEALEMWRAALHALALIADDPAAMPHVATMREQVEAAGTDARRNVELAVYFAQAELDPAHARLAGGYLVLAAHFARRLLDMNPPPTVAQRCTQLIALADAQPPNPDLPPVDFDPFNPLPVCAASMEAVHGAHVGKCRFCKAAYKPEFAGSVCVVCLVAVVVA</sequence>
<evidence type="ECO:0000256" key="10">
    <source>
        <dbReference type="PIRNR" id="PIRNR003354"/>
    </source>
</evidence>
<keyword evidence="16" id="KW-1185">Reference proteome</keyword>
<dbReference type="InterPro" id="IPR001680">
    <property type="entry name" value="WD40_rpt"/>
</dbReference>
<dbReference type="InterPro" id="IPR010714">
    <property type="entry name" value="Coatomer_asu_C"/>
</dbReference>
<dbReference type="EMBL" id="MCFL01000006">
    <property type="protein sequence ID" value="ORZ39222.1"/>
    <property type="molecule type" value="Genomic_DNA"/>
</dbReference>
<dbReference type="Pfam" id="PF00400">
    <property type="entry name" value="WD40"/>
    <property type="match status" value="6"/>
</dbReference>
<dbReference type="InterPro" id="IPR036322">
    <property type="entry name" value="WD40_repeat_dom_sf"/>
</dbReference>
<dbReference type="PANTHER" id="PTHR19876:SF1">
    <property type="entry name" value="COATOMER SUBUNIT ALPHA"/>
    <property type="match status" value="1"/>
</dbReference>
<keyword evidence="3 10" id="KW-0963">Cytoplasm</keyword>
<dbReference type="OrthoDB" id="10261470at2759"/>
<keyword evidence="8 10" id="KW-0333">Golgi apparatus</keyword>
<dbReference type="PROSITE" id="PS00678">
    <property type="entry name" value="WD_REPEATS_1"/>
    <property type="match status" value="1"/>
</dbReference>
<dbReference type="InterPro" id="IPR050844">
    <property type="entry name" value="Coatomer_complex_subunit"/>
</dbReference>
<dbReference type="CDD" id="cd22948">
    <property type="entry name" value="Coatomer_WDAD_alpha"/>
    <property type="match status" value="1"/>
</dbReference>
<dbReference type="Proteomes" id="UP000193411">
    <property type="component" value="Unassembled WGS sequence"/>
</dbReference>
<dbReference type="PRINTS" id="PR00320">
    <property type="entry name" value="GPROTEINBRPT"/>
</dbReference>
<feature type="repeat" description="WD" evidence="11">
    <location>
        <begin position="220"/>
        <end position="261"/>
    </location>
</feature>
<dbReference type="GO" id="GO:0006888">
    <property type="term" value="P:endoplasmic reticulum to Golgi vesicle-mediated transport"/>
    <property type="evidence" value="ECO:0007669"/>
    <property type="project" value="InterPro"/>
</dbReference>
<dbReference type="GO" id="GO:0000139">
    <property type="term" value="C:Golgi membrane"/>
    <property type="evidence" value="ECO:0007669"/>
    <property type="project" value="UniProtKB-SubCell"/>
</dbReference>
<evidence type="ECO:0000256" key="6">
    <source>
        <dbReference type="ARBA" id="ARBA00022892"/>
    </source>
</evidence>
<dbReference type="Pfam" id="PF06957">
    <property type="entry name" value="COPI_C"/>
    <property type="match status" value="1"/>
</dbReference>
<gene>
    <name evidence="15" type="ORF">BCR44DRAFT_1427459</name>
</gene>
<organism evidence="15 16">
    <name type="scientific">Catenaria anguillulae PL171</name>
    <dbReference type="NCBI Taxonomy" id="765915"/>
    <lineage>
        <taxon>Eukaryota</taxon>
        <taxon>Fungi</taxon>
        <taxon>Fungi incertae sedis</taxon>
        <taxon>Blastocladiomycota</taxon>
        <taxon>Blastocladiomycetes</taxon>
        <taxon>Blastocladiales</taxon>
        <taxon>Catenariaceae</taxon>
        <taxon>Catenaria</taxon>
    </lineage>
</organism>
<comment type="caution">
    <text evidence="15">The sequence shown here is derived from an EMBL/GenBank/DDBJ whole genome shotgun (WGS) entry which is preliminary data.</text>
</comment>
<feature type="domain" description="COPA/B second beta-propeller" evidence="12">
    <location>
        <begin position="361"/>
        <end position="600"/>
    </location>
</feature>
<dbReference type="PANTHER" id="PTHR19876">
    <property type="entry name" value="COATOMER"/>
    <property type="match status" value="1"/>
</dbReference>
<evidence type="ECO:0000259" key="14">
    <source>
        <dbReference type="Pfam" id="PF23953"/>
    </source>
</evidence>
<dbReference type="Gene3D" id="1.25.40.470">
    <property type="match status" value="1"/>
</dbReference>
<evidence type="ECO:0000313" key="15">
    <source>
        <dbReference type="EMBL" id="ORZ39222.1"/>
    </source>
</evidence>
<evidence type="ECO:0000256" key="7">
    <source>
        <dbReference type="ARBA" id="ARBA00022927"/>
    </source>
</evidence>
<evidence type="ECO:0000259" key="13">
    <source>
        <dbReference type="Pfam" id="PF06957"/>
    </source>
</evidence>
<evidence type="ECO:0000256" key="5">
    <source>
        <dbReference type="ARBA" id="ARBA00022737"/>
    </source>
</evidence>
<reference evidence="15 16" key="1">
    <citation type="submission" date="2016-07" db="EMBL/GenBank/DDBJ databases">
        <title>Pervasive Adenine N6-methylation of Active Genes in Fungi.</title>
        <authorList>
            <consortium name="DOE Joint Genome Institute"/>
            <person name="Mondo S.J."/>
            <person name="Dannebaum R.O."/>
            <person name="Kuo R.C."/>
            <person name="Labutti K."/>
            <person name="Haridas S."/>
            <person name="Kuo A."/>
            <person name="Salamov A."/>
            <person name="Ahrendt S.R."/>
            <person name="Lipzen A."/>
            <person name="Sullivan W."/>
            <person name="Andreopoulos W.B."/>
            <person name="Clum A."/>
            <person name="Lindquist E."/>
            <person name="Daum C."/>
            <person name="Ramamoorthy G.K."/>
            <person name="Gryganskyi A."/>
            <person name="Culley D."/>
            <person name="Magnuson J.K."/>
            <person name="James T.Y."/>
            <person name="O'Malley M.A."/>
            <person name="Stajich J.E."/>
            <person name="Spatafora J.W."/>
            <person name="Visel A."/>
            <person name="Grigoriev I.V."/>
        </authorList>
    </citation>
    <scope>NUCLEOTIDE SEQUENCE [LARGE SCALE GENOMIC DNA]</scope>
    <source>
        <strain evidence="15 16">PL171</strain>
    </source>
</reference>
<feature type="domain" description="COPA/B TPR" evidence="14">
    <location>
        <begin position="630"/>
        <end position="794"/>
    </location>
</feature>
<evidence type="ECO:0000259" key="12">
    <source>
        <dbReference type="Pfam" id="PF04053"/>
    </source>
</evidence>
<dbReference type="PIRSF" id="PIRSF003354">
    <property type="entry name" value="Coatomer_alpha_subunit"/>
    <property type="match status" value="1"/>
</dbReference>
<feature type="domain" description="Coatomer alpha subunit C-terminal" evidence="13">
    <location>
        <begin position="921"/>
        <end position="1211"/>
    </location>
</feature>
<evidence type="ECO:0000256" key="11">
    <source>
        <dbReference type="PROSITE-ProRule" id="PRU00221"/>
    </source>
</evidence>
<dbReference type="SUPFAM" id="SSF82171">
    <property type="entry name" value="DPP6 N-terminal domain-like"/>
    <property type="match status" value="1"/>
</dbReference>
<keyword evidence="9 10" id="KW-0472">Membrane</keyword>
<keyword evidence="6 10" id="KW-0931">ER-Golgi transport</keyword>
<evidence type="ECO:0000256" key="9">
    <source>
        <dbReference type="ARBA" id="ARBA00023136"/>
    </source>
</evidence>
<feature type="repeat" description="WD" evidence="11">
    <location>
        <begin position="52"/>
        <end position="86"/>
    </location>
</feature>
<evidence type="ECO:0000256" key="2">
    <source>
        <dbReference type="ARBA" id="ARBA00022448"/>
    </source>
</evidence>